<dbReference type="CDD" id="cd00056">
    <property type="entry name" value="ENDO3c"/>
    <property type="match status" value="1"/>
</dbReference>
<name>A0A926DTI0_9FIRM</name>
<reference evidence="16" key="1">
    <citation type="submission" date="2020-08" db="EMBL/GenBank/DDBJ databases">
        <title>Genome public.</title>
        <authorList>
            <person name="Liu C."/>
            <person name="Sun Q."/>
        </authorList>
    </citation>
    <scope>NUCLEOTIDE SEQUENCE</scope>
    <source>
        <strain evidence="16">NSJ-32</strain>
    </source>
</reference>
<evidence type="ECO:0000256" key="2">
    <source>
        <dbReference type="ARBA" id="ARBA00002933"/>
    </source>
</evidence>
<dbReference type="Pfam" id="PF14815">
    <property type="entry name" value="NUDIX_4"/>
    <property type="match status" value="1"/>
</dbReference>
<evidence type="ECO:0000256" key="3">
    <source>
        <dbReference type="ARBA" id="ARBA00008343"/>
    </source>
</evidence>
<dbReference type="Gene3D" id="1.10.340.30">
    <property type="entry name" value="Hypothetical protein, domain 2"/>
    <property type="match status" value="1"/>
</dbReference>
<dbReference type="InterPro" id="IPR029119">
    <property type="entry name" value="MutY_C"/>
</dbReference>
<dbReference type="SUPFAM" id="SSF48150">
    <property type="entry name" value="DNA-glycosylase"/>
    <property type="match status" value="1"/>
</dbReference>
<evidence type="ECO:0000313" key="17">
    <source>
        <dbReference type="Proteomes" id="UP000657006"/>
    </source>
</evidence>
<keyword evidence="12" id="KW-0234">DNA repair</keyword>
<dbReference type="Pfam" id="PF00730">
    <property type="entry name" value="HhH-GPD"/>
    <property type="match status" value="1"/>
</dbReference>
<evidence type="ECO:0000256" key="14">
    <source>
        <dbReference type="RuleBase" id="RU365096"/>
    </source>
</evidence>
<dbReference type="GO" id="GO:0006284">
    <property type="term" value="P:base-excision repair"/>
    <property type="evidence" value="ECO:0007669"/>
    <property type="project" value="UniProtKB-UniRule"/>
</dbReference>
<dbReference type="Proteomes" id="UP000657006">
    <property type="component" value="Unassembled WGS sequence"/>
</dbReference>
<dbReference type="InterPro" id="IPR003265">
    <property type="entry name" value="HhH-GPD_domain"/>
</dbReference>
<evidence type="ECO:0000256" key="4">
    <source>
        <dbReference type="ARBA" id="ARBA00012045"/>
    </source>
</evidence>
<dbReference type="PROSITE" id="PS01155">
    <property type="entry name" value="ENDONUCLEASE_III_2"/>
    <property type="match status" value="1"/>
</dbReference>
<evidence type="ECO:0000256" key="10">
    <source>
        <dbReference type="ARBA" id="ARBA00023004"/>
    </source>
</evidence>
<evidence type="ECO:0000259" key="15">
    <source>
        <dbReference type="SMART" id="SM00478"/>
    </source>
</evidence>
<keyword evidence="7" id="KW-0479">Metal-binding</keyword>
<dbReference type="InterPro" id="IPR004036">
    <property type="entry name" value="Endonuclease-III-like_CS2"/>
</dbReference>
<dbReference type="SMART" id="SM00478">
    <property type="entry name" value="ENDO3c"/>
    <property type="match status" value="1"/>
</dbReference>
<comment type="caution">
    <text evidence="16">The sequence shown here is derived from an EMBL/GenBank/DDBJ whole genome shotgun (WGS) entry which is preliminary data.</text>
</comment>
<dbReference type="SUPFAM" id="SSF55811">
    <property type="entry name" value="Nudix"/>
    <property type="match status" value="1"/>
</dbReference>
<comment type="cofactor">
    <cofactor evidence="14">
        <name>[4Fe-4S] cluster</name>
        <dbReference type="ChEBI" id="CHEBI:49883"/>
    </cofactor>
    <text evidence="14">Binds 1 [4Fe-4S] cluster.</text>
</comment>
<dbReference type="GO" id="GO:0000701">
    <property type="term" value="F:purine-specific mismatch base pair DNA N-glycosylase activity"/>
    <property type="evidence" value="ECO:0007669"/>
    <property type="project" value="UniProtKB-EC"/>
</dbReference>
<dbReference type="SMART" id="SM00525">
    <property type="entry name" value="FES"/>
    <property type="match status" value="1"/>
</dbReference>
<dbReference type="CDD" id="cd03431">
    <property type="entry name" value="NUDIX_DNA_Glycosylase_C-MutY"/>
    <property type="match status" value="1"/>
</dbReference>
<dbReference type="EMBL" id="JACRSQ010000009">
    <property type="protein sequence ID" value="MBC8543459.1"/>
    <property type="molecule type" value="Genomic_DNA"/>
</dbReference>
<organism evidence="16 17">
    <name type="scientific">Bianquea renquensis</name>
    <dbReference type="NCBI Taxonomy" id="2763661"/>
    <lineage>
        <taxon>Bacteria</taxon>
        <taxon>Bacillati</taxon>
        <taxon>Bacillota</taxon>
        <taxon>Clostridia</taxon>
        <taxon>Eubacteriales</taxon>
        <taxon>Bianqueaceae</taxon>
        <taxon>Bianquea</taxon>
    </lineage>
</organism>
<keyword evidence="17" id="KW-1185">Reference proteome</keyword>
<evidence type="ECO:0000256" key="5">
    <source>
        <dbReference type="ARBA" id="ARBA00022023"/>
    </source>
</evidence>
<dbReference type="InterPro" id="IPR015797">
    <property type="entry name" value="NUDIX_hydrolase-like_dom_sf"/>
</dbReference>
<dbReference type="GO" id="GO:0034039">
    <property type="term" value="F:8-oxo-7,8-dihydroguanine DNA N-glycosylase activity"/>
    <property type="evidence" value="ECO:0007669"/>
    <property type="project" value="TreeGrafter"/>
</dbReference>
<dbReference type="InterPro" id="IPR005760">
    <property type="entry name" value="A/G_AdeGlyc_MutY"/>
</dbReference>
<dbReference type="GO" id="GO:0032357">
    <property type="term" value="F:oxidized purine DNA binding"/>
    <property type="evidence" value="ECO:0007669"/>
    <property type="project" value="TreeGrafter"/>
</dbReference>
<accession>A0A926DTI0</accession>
<keyword evidence="10 14" id="KW-0408">Iron</keyword>
<dbReference type="PANTHER" id="PTHR42944:SF1">
    <property type="entry name" value="ADENINE DNA GLYCOSYLASE"/>
    <property type="match status" value="1"/>
</dbReference>
<keyword evidence="8 14" id="KW-0227">DNA damage</keyword>
<evidence type="ECO:0000256" key="1">
    <source>
        <dbReference type="ARBA" id="ARBA00000843"/>
    </source>
</evidence>
<dbReference type="GO" id="GO:0046872">
    <property type="term" value="F:metal ion binding"/>
    <property type="evidence" value="ECO:0007669"/>
    <property type="project" value="UniProtKB-UniRule"/>
</dbReference>
<evidence type="ECO:0000256" key="8">
    <source>
        <dbReference type="ARBA" id="ARBA00022763"/>
    </source>
</evidence>
<dbReference type="PANTHER" id="PTHR42944">
    <property type="entry name" value="ADENINE DNA GLYCOSYLASE"/>
    <property type="match status" value="1"/>
</dbReference>
<evidence type="ECO:0000256" key="7">
    <source>
        <dbReference type="ARBA" id="ARBA00022723"/>
    </source>
</evidence>
<dbReference type="NCBIfam" id="TIGR01084">
    <property type="entry name" value="mutY"/>
    <property type="match status" value="1"/>
</dbReference>
<keyword evidence="11" id="KW-0411">Iron-sulfur</keyword>
<dbReference type="EC" id="3.2.2.31" evidence="4 14"/>
<evidence type="ECO:0000256" key="12">
    <source>
        <dbReference type="ARBA" id="ARBA00023204"/>
    </source>
</evidence>
<evidence type="ECO:0000256" key="9">
    <source>
        <dbReference type="ARBA" id="ARBA00022801"/>
    </source>
</evidence>
<sequence length="348" mass="39787">MIHWPYALVTWYRGVKRDLPWRRTKDPYAIWVSEIMLQQTRVEAVMGYYTRFMAAFPTIAELAYADEDAVLKLWEGLGYYSRAKNLQRAARVVCERYGGIFPSEYEAVRALPGIGDYTAGAILSIAFDKPYPAVDGNVLRVMARLYGIQQDILLPKTKTVITDILTECYPKDSASDFAQSLMELGAMVCIPQTPRCGQCPICDHCSAYSAGTQADLPLRRKKEKPQEIQLRIAILRNEKGEVLMTRRPDTGLLAGLWEFPGVEARTEEEFEQRMGETYGLQIRPTRHLVNARHVFSHQVWQMQAYEARLERPAPTLETMRWVGEEDLDAITIPAAFARIRQVVFEELI</sequence>
<evidence type="ECO:0000256" key="6">
    <source>
        <dbReference type="ARBA" id="ARBA00022485"/>
    </source>
</evidence>
<comment type="catalytic activity">
    <reaction evidence="1 14">
        <text>Hydrolyzes free adenine bases from 7,8-dihydro-8-oxoguanine:adenine mismatched double-stranded DNA, leaving an apurinic site.</text>
        <dbReference type="EC" id="3.2.2.31"/>
    </reaction>
</comment>
<dbReference type="AlphaFoldDB" id="A0A926DTI0"/>
<feature type="domain" description="HhH-GPD" evidence="15">
    <location>
        <begin position="36"/>
        <end position="187"/>
    </location>
</feature>
<keyword evidence="6" id="KW-0004">4Fe-4S</keyword>
<keyword evidence="9" id="KW-0378">Hydrolase</keyword>
<proteinExistence type="inferred from homology"/>
<dbReference type="FunFam" id="1.10.340.30:FF:000002">
    <property type="entry name" value="Adenine DNA glycosylase"/>
    <property type="match status" value="1"/>
</dbReference>
<evidence type="ECO:0000256" key="13">
    <source>
        <dbReference type="ARBA" id="ARBA00023295"/>
    </source>
</evidence>
<dbReference type="InterPro" id="IPR044298">
    <property type="entry name" value="MIG/MutY"/>
</dbReference>
<dbReference type="GO" id="GO:0051539">
    <property type="term" value="F:4 iron, 4 sulfur cluster binding"/>
    <property type="evidence" value="ECO:0007669"/>
    <property type="project" value="UniProtKB-UniRule"/>
</dbReference>
<dbReference type="Gene3D" id="3.90.79.10">
    <property type="entry name" value="Nucleoside Triphosphate Pyrophosphohydrolase"/>
    <property type="match status" value="1"/>
</dbReference>
<dbReference type="InterPro" id="IPR023170">
    <property type="entry name" value="HhH_base_excis_C"/>
</dbReference>
<evidence type="ECO:0000313" key="16">
    <source>
        <dbReference type="EMBL" id="MBC8543459.1"/>
    </source>
</evidence>
<dbReference type="InterPro" id="IPR011257">
    <property type="entry name" value="DNA_glycosylase"/>
</dbReference>
<dbReference type="RefSeq" id="WP_249289638.1">
    <property type="nucleotide sequence ID" value="NZ_JACRSQ010000009.1"/>
</dbReference>
<protein>
    <recommendedName>
        <fullName evidence="5 14">Adenine DNA glycosylase</fullName>
        <ecNumber evidence="4 14">3.2.2.31</ecNumber>
    </recommendedName>
</protein>
<dbReference type="GO" id="GO:0035485">
    <property type="term" value="F:adenine/guanine mispair binding"/>
    <property type="evidence" value="ECO:0007669"/>
    <property type="project" value="TreeGrafter"/>
</dbReference>
<dbReference type="GO" id="GO:0006298">
    <property type="term" value="P:mismatch repair"/>
    <property type="evidence" value="ECO:0007669"/>
    <property type="project" value="TreeGrafter"/>
</dbReference>
<dbReference type="InterPro" id="IPR003651">
    <property type="entry name" value="Endonuclease3_FeS-loop_motif"/>
</dbReference>
<comment type="function">
    <text evidence="2">Adenine glycosylase active on G-A mispairs. MutY also corrects error-prone DNA synthesis past GO lesions which are due to the oxidatively damaged form of guanine: 7,8-dihydro-8-oxoguanine (8-oxo-dGTP).</text>
</comment>
<dbReference type="Gene3D" id="1.10.1670.10">
    <property type="entry name" value="Helix-hairpin-Helix base-excision DNA repair enzymes (C-terminal)"/>
    <property type="match status" value="1"/>
</dbReference>
<keyword evidence="13 14" id="KW-0326">Glycosidase</keyword>
<comment type="similarity">
    <text evidence="3 14">Belongs to the Nth/MutY family.</text>
</comment>
<evidence type="ECO:0000256" key="11">
    <source>
        <dbReference type="ARBA" id="ARBA00023014"/>
    </source>
</evidence>
<gene>
    <name evidence="16" type="primary">mutY</name>
    <name evidence="16" type="ORF">H8730_07870</name>
</gene>